<proteinExistence type="predicted"/>
<dbReference type="Proteomes" id="UP000821853">
    <property type="component" value="Chromosome 8"/>
</dbReference>
<dbReference type="VEuPathDB" id="VectorBase:HLOH_047043"/>
<evidence type="ECO:0000313" key="2">
    <source>
        <dbReference type="Proteomes" id="UP000821853"/>
    </source>
</evidence>
<sequence length="172" mass="19821">MNMRIPYALPLELCYRRCRSTRRPSRRERGPGRCKKRRGYLAVTKRSRFADTSFAQFLKQIVTTFKLSNLALLWSKRRSSLYAQTGVADMNPFRRVEILKTFERISSRELCRQRQAVNCNPPRGHQIASRRHVGRPADLAATDGGIEYAALARQTEVETWSVSTPRHPGTRA</sequence>
<gene>
    <name evidence="1" type="ORF">HPB48_008447</name>
</gene>
<name>A0A9J6H0L1_HAELO</name>
<dbReference type="EMBL" id="JABSTR010000010">
    <property type="protein sequence ID" value="KAH9380512.1"/>
    <property type="molecule type" value="Genomic_DNA"/>
</dbReference>
<keyword evidence="2" id="KW-1185">Reference proteome</keyword>
<reference evidence="1 2" key="1">
    <citation type="journal article" date="2020" name="Cell">
        <title>Large-Scale Comparative Analyses of Tick Genomes Elucidate Their Genetic Diversity and Vector Capacities.</title>
        <authorList>
            <consortium name="Tick Genome and Microbiome Consortium (TIGMIC)"/>
            <person name="Jia N."/>
            <person name="Wang J."/>
            <person name="Shi W."/>
            <person name="Du L."/>
            <person name="Sun Y."/>
            <person name="Zhan W."/>
            <person name="Jiang J.F."/>
            <person name="Wang Q."/>
            <person name="Zhang B."/>
            <person name="Ji P."/>
            <person name="Bell-Sakyi L."/>
            <person name="Cui X.M."/>
            <person name="Yuan T.T."/>
            <person name="Jiang B.G."/>
            <person name="Yang W.F."/>
            <person name="Lam T.T."/>
            <person name="Chang Q.C."/>
            <person name="Ding S.J."/>
            <person name="Wang X.J."/>
            <person name="Zhu J.G."/>
            <person name="Ruan X.D."/>
            <person name="Zhao L."/>
            <person name="Wei J.T."/>
            <person name="Ye R.Z."/>
            <person name="Que T.C."/>
            <person name="Du C.H."/>
            <person name="Zhou Y.H."/>
            <person name="Cheng J.X."/>
            <person name="Dai P.F."/>
            <person name="Guo W.B."/>
            <person name="Han X.H."/>
            <person name="Huang E.J."/>
            <person name="Li L.F."/>
            <person name="Wei W."/>
            <person name="Gao Y.C."/>
            <person name="Liu J.Z."/>
            <person name="Shao H.Z."/>
            <person name="Wang X."/>
            <person name="Wang C.C."/>
            <person name="Yang T.C."/>
            <person name="Huo Q.B."/>
            <person name="Li W."/>
            <person name="Chen H.Y."/>
            <person name="Chen S.E."/>
            <person name="Zhou L.G."/>
            <person name="Ni X.B."/>
            <person name="Tian J.H."/>
            <person name="Sheng Y."/>
            <person name="Liu T."/>
            <person name="Pan Y.S."/>
            <person name="Xia L.Y."/>
            <person name="Li J."/>
            <person name="Zhao F."/>
            <person name="Cao W.C."/>
        </authorList>
    </citation>
    <scope>NUCLEOTIDE SEQUENCE [LARGE SCALE GENOMIC DNA]</scope>
    <source>
        <strain evidence="1">HaeL-2018</strain>
    </source>
</reference>
<protein>
    <submittedName>
        <fullName evidence="1">Uncharacterized protein</fullName>
    </submittedName>
</protein>
<accession>A0A9J6H0L1</accession>
<comment type="caution">
    <text evidence="1">The sequence shown here is derived from an EMBL/GenBank/DDBJ whole genome shotgun (WGS) entry which is preliminary data.</text>
</comment>
<organism evidence="1 2">
    <name type="scientific">Haemaphysalis longicornis</name>
    <name type="common">Bush tick</name>
    <dbReference type="NCBI Taxonomy" id="44386"/>
    <lineage>
        <taxon>Eukaryota</taxon>
        <taxon>Metazoa</taxon>
        <taxon>Ecdysozoa</taxon>
        <taxon>Arthropoda</taxon>
        <taxon>Chelicerata</taxon>
        <taxon>Arachnida</taxon>
        <taxon>Acari</taxon>
        <taxon>Parasitiformes</taxon>
        <taxon>Ixodida</taxon>
        <taxon>Ixodoidea</taxon>
        <taxon>Ixodidae</taxon>
        <taxon>Haemaphysalinae</taxon>
        <taxon>Haemaphysalis</taxon>
    </lineage>
</organism>
<evidence type="ECO:0000313" key="1">
    <source>
        <dbReference type="EMBL" id="KAH9380512.1"/>
    </source>
</evidence>
<dbReference type="AlphaFoldDB" id="A0A9J6H0L1"/>